<evidence type="ECO:0000313" key="8">
    <source>
        <dbReference type="Proteomes" id="UP001600943"/>
    </source>
</evidence>
<dbReference type="NCBIfam" id="TIGR01704">
    <property type="entry name" value="MTA_SAH-Nsdase"/>
    <property type="match status" value="1"/>
</dbReference>
<evidence type="ECO:0000256" key="4">
    <source>
        <dbReference type="ARBA" id="ARBA00022801"/>
    </source>
</evidence>
<feature type="domain" description="Nucleoside phosphorylase" evidence="6">
    <location>
        <begin position="16"/>
        <end position="241"/>
    </location>
</feature>
<keyword evidence="3" id="KW-0028">Amino-acid biosynthesis</keyword>
<gene>
    <name evidence="7" type="ORF">K040078D81_56220</name>
</gene>
<dbReference type="Proteomes" id="UP001600943">
    <property type="component" value="Unassembled WGS sequence"/>
</dbReference>
<name>A0ABQ0BJ84_9FIRM</name>
<evidence type="ECO:0000256" key="3">
    <source>
        <dbReference type="ARBA" id="ARBA00022605"/>
    </source>
</evidence>
<evidence type="ECO:0000256" key="1">
    <source>
        <dbReference type="ARBA" id="ARBA00004945"/>
    </source>
</evidence>
<dbReference type="InterPro" id="IPR035994">
    <property type="entry name" value="Nucleoside_phosphorylase_sf"/>
</dbReference>
<evidence type="ECO:0000313" key="7">
    <source>
        <dbReference type="EMBL" id="GAA6411505.1"/>
    </source>
</evidence>
<accession>A0ABQ0BJ84</accession>
<evidence type="ECO:0000256" key="2">
    <source>
        <dbReference type="ARBA" id="ARBA00011974"/>
    </source>
</evidence>
<reference evidence="7 8" key="1">
    <citation type="submission" date="2024-04" db="EMBL/GenBank/DDBJ databases">
        <title>Defined microbial consortia suppress multidrug-resistant proinflammatory Enterobacteriaceae via ecological control.</title>
        <authorList>
            <person name="Furuichi M."/>
            <person name="Kawaguchi T."/>
            <person name="Pust M."/>
            <person name="Yasuma K."/>
            <person name="Plichta D."/>
            <person name="Hasegawa N."/>
            <person name="Ohya T."/>
            <person name="Bhattarai S."/>
            <person name="Sasajima S."/>
            <person name="Aoto Y."/>
            <person name="Tuganbaev T."/>
            <person name="Yaginuma M."/>
            <person name="Ueda M."/>
            <person name="Okahashi N."/>
            <person name="Amafuji K."/>
            <person name="Kiridooshi Y."/>
            <person name="Sugita K."/>
            <person name="Strazar M."/>
            <person name="Skelly A."/>
            <person name="Suda W."/>
            <person name="Hattori M."/>
            <person name="Nakamoto N."/>
            <person name="Caballero S."/>
            <person name="Norman J."/>
            <person name="Olle B."/>
            <person name="Tanoue T."/>
            <person name="Arita M."/>
            <person name="Bucci V."/>
            <person name="Atarashi K."/>
            <person name="Xavier R."/>
            <person name="Honda K."/>
        </authorList>
    </citation>
    <scope>NUCLEOTIDE SEQUENCE [LARGE SCALE GENOMIC DNA]</scope>
    <source>
        <strain evidence="8">k04-0078-D8-1</strain>
    </source>
</reference>
<evidence type="ECO:0000256" key="5">
    <source>
        <dbReference type="ARBA" id="ARBA00023167"/>
    </source>
</evidence>
<protein>
    <recommendedName>
        <fullName evidence="2">adenosylhomocysteine nucleosidase</fullName>
        <ecNumber evidence="2">3.2.2.9</ecNumber>
    </recommendedName>
</protein>
<keyword evidence="8" id="KW-1185">Reference proteome</keyword>
<dbReference type="InterPro" id="IPR000845">
    <property type="entry name" value="Nucleoside_phosphorylase_d"/>
</dbReference>
<sequence>MQALYSYKRIIIMKHIGIIGAMEEEVAILKEKMTDVKVEKKASMEFYSGRLNGREAVIVRSGIGKVNAGICTQILADDFHVDAVINTGVAGSLRAEINIGDIVLSTDTLQHDMDAREFGYPIGQVPRMDTLAFPADEQLRSLAAEVCRRVNPDIRVFEGRVVSGDQFVAQKELKDRIIENTGGYCTEMEGAAIGQAAYLNQIPYLVIRAISDKADDSAHMDYPAFEREAIRHTVNLVESMVERL</sequence>
<comment type="caution">
    <text evidence="7">The sequence shown here is derived from an EMBL/GenBank/DDBJ whole genome shotgun (WGS) entry which is preliminary data.</text>
</comment>
<dbReference type="Gene3D" id="3.40.50.1580">
    <property type="entry name" value="Nucleoside phosphorylase domain"/>
    <property type="match status" value="1"/>
</dbReference>
<proteinExistence type="predicted"/>
<comment type="pathway">
    <text evidence="1">Amino-acid biosynthesis; L-methionine biosynthesis via salvage pathway; S-methyl-5-thio-alpha-D-ribose 1-phosphate from S-methyl-5'-thioadenosine (hydrolase route): step 1/2.</text>
</comment>
<dbReference type="SUPFAM" id="SSF53167">
    <property type="entry name" value="Purine and uridine phosphorylases"/>
    <property type="match status" value="1"/>
</dbReference>
<dbReference type="EC" id="3.2.2.9" evidence="2"/>
<dbReference type="CDD" id="cd09008">
    <property type="entry name" value="MTAN"/>
    <property type="match status" value="1"/>
</dbReference>
<dbReference type="EMBL" id="BAABYW010000002">
    <property type="protein sequence ID" value="GAA6411505.1"/>
    <property type="molecule type" value="Genomic_DNA"/>
</dbReference>
<dbReference type="InterPro" id="IPR010049">
    <property type="entry name" value="MTA_SAH_Nsdase"/>
</dbReference>
<keyword evidence="5" id="KW-0486">Methionine biosynthesis</keyword>
<dbReference type="NCBIfam" id="NF004079">
    <property type="entry name" value="PRK05584.1"/>
    <property type="match status" value="1"/>
</dbReference>
<evidence type="ECO:0000259" key="6">
    <source>
        <dbReference type="Pfam" id="PF01048"/>
    </source>
</evidence>
<dbReference type="PANTHER" id="PTHR46832">
    <property type="entry name" value="5'-METHYLTHIOADENOSINE/S-ADENOSYLHOMOCYSTEINE NUCLEOSIDASE"/>
    <property type="match status" value="1"/>
</dbReference>
<organism evidence="7 8">
    <name type="scientific">Blautia hominis</name>
    <dbReference type="NCBI Taxonomy" id="2025493"/>
    <lineage>
        <taxon>Bacteria</taxon>
        <taxon>Bacillati</taxon>
        <taxon>Bacillota</taxon>
        <taxon>Clostridia</taxon>
        <taxon>Lachnospirales</taxon>
        <taxon>Lachnospiraceae</taxon>
        <taxon>Blautia</taxon>
    </lineage>
</organism>
<dbReference type="Pfam" id="PF01048">
    <property type="entry name" value="PNP_UDP_1"/>
    <property type="match status" value="1"/>
</dbReference>
<dbReference type="PANTHER" id="PTHR46832:SF1">
    <property type="entry name" value="5'-METHYLTHIOADENOSINE_S-ADENOSYLHOMOCYSTEINE NUCLEOSIDASE"/>
    <property type="match status" value="1"/>
</dbReference>
<keyword evidence="4" id="KW-0378">Hydrolase</keyword>